<reference evidence="1 2" key="1">
    <citation type="submission" date="2014-02" db="EMBL/GenBank/DDBJ databases">
        <title>Single nucleus genome sequencing reveals high similarity among nuclei of an endomycorrhizal fungus.</title>
        <authorList>
            <person name="Lin K."/>
            <person name="Geurts R."/>
            <person name="Zhang Z."/>
            <person name="Limpens E."/>
            <person name="Saunders D.G."/>
            <person name="Mu D."/>
            <person name="Pang E."/>
            <person name="Cao H."/>
            <person name="Cha H."/>
            <person name="Lin T."/>
            <person name="Zhou Q."/>
            <person name="Shang Y."/>
            <person name="Li Y."/>
            <person name="Ivanov S."/>
            <person name="Sharma T."/>
            <person name="Velzen R.V."/>
            <person name="Ruijter N.D."/>
            <person name="Aanen D.K."/>
            <person name="Win J."/>
            <person name="Kamoun S."/>
            <person name="Bisseling T."/>
            <person name="Huang S."/>
        </authorList>
    </citation>
    <scope>NUCLEOTIDE SEQUENCE [LARGE SCALE GENOMIC DNA]</scope>
    <source>
        <strain evidence="2">DAOM197198w</strain>
    </source>
</reference>
<comment type="caution">
    <text evidence="1">The sequence shown here is derived from an EMBL/GenBank/DDBJ whole genome shotgun (WGS) entry which is preliminary data.</text>
</comment>
<name>A0A015KH21_RHIIW</name>
<dbReference type="AlphaFoldDB" id="A0A015KH21"/>
<dbReference type="Proteomes" id="UP000022910">
    <property type="component" value="Unassembled WGS sequence"/>
</dbReference>
<protein>
    <submittedName>
        <fullName evidence="1">Uncharacterized protein</fullName>
    </submittedName>
</protein>
<dbReference type="HOGENOM" id="CLU_175744_0_0_1"/>
<dbReference type="EMBL" id="JEMT01018375">
    <property type="protein sequence ID" value="EXX66754.1"/>
    <property type="molecule type" value="Genomic_DNA"/>
</dbReference>
<sequence length="85" mass="10134">MNPLVNEMAPKFWKFTQQMLNDVEFYVKHGTTSATQIYPLLHAKFLDHPIFKKDLYNAIQKFKVEQKNTTKNDAVNLLYHLYDKK</sequence>
<accession>A0A015KH21</accession>
<keyword evidence="2" id="KW-1185">Reference proteome</keyword>
<organism evidence="1 2">
    <name type="scientific">Rhizophagus irregularis (strain DAOM 197198w)</name>
    <name type="common">Glomus intraradices</name>
    <dbReference type="NCBI Taxonomy" id="1432141"/>
    <lineage>
        <taxon>Eukaryota</taxon>
        <taxon>Fungi</taxon>
        <taxon>Fungi incertae sedis</taxon>
        <taxon>Mucoromycota</taxon>
        <taxon>Glomeromycotina</taxon>
        <taxon>Glomeromycetes</taxon>
        <taxon>Glomerales</taxon>
        <taxon>Glomeraceae</taxon>
        <taxon>Rhizophagus</taxon>
    </lineage>
</organism>
<evidence type="ECO:0000313" key="2">
    <source>
        <dbReference type="Proteomes" id="UP000022910"/>
    </source>
</evidence>
<evidence type="ECO:0000313" key="1">
    <source>
        <dbReference type="EMBL" id="EXX66754.1"/>
    </source>
</evidence>
<gene>
    <name evidence="1" type="ORF">RirG_120740</name>
</gene>
<proteinExistence type="predicted"/>